<dbReference type="EMBL" id="KB445584">
    <property type="protein sequence ID" value="EMD86577.1"/>
    <property type="molecule type" value="Genomic_DNA"/>
</dbReference>
<sequence length="197" mass="22477">MPDEAHLFADWLRDSPYKTDKRERLLTMRTIDAIDAHCNGTEQTANIPVEAWEALNEQERYALTQMAQYSNVGTQIAADILNALEHLLVVRAARDDPCEDDGLTWKEYRIQTAGLFNELHDKYERTFVCTRNPYGTYNTVGDLNTAYQITADNSHDDDAAPADDRSPHNDNDFYEQDGSGPEEDNKEESDDGPWWDA</sequence>
<reference evidence="3" key="2">
    <citation type="journal article" date="2013" name="PLoS Genet.">
        <title>Comparative genome structure, secondary metabolite, and effector coding capacity across Cochliobolus pathogens.</title>
        <authorList>
            <person name="Condon B.J."/>
            <person name="Leng Y."/>
            <person name="Wu D."/>
            <person name="Bushley K.E."/>
            <person name="Ohm R.A."/>
            <person name="Otillar R."/>
            <person name="Martin J."/>
            <person name="Schackwitz W."/>
            <person name="Grimwood J."/>
            <person name="MohdZainudin N."/>
            <person name="Xue C."/>
            <person name="Wang R."/>
            <person name="Manning V.A."/>
            <person name="Dhillon B."/>
            <person name="Tu Z.J."/>
            <person name="Steffenson B.J."/>
            <person name="Salamov A."/>
            <person name="Sun H."/>
            <person name="Lowry S."/>
            <person name="LaButti K."/>
            <person name="Han J."/>
            <person name="Copeland A."/>
            <person name="Lindquist E."/>
            <person name="Barry K."/>
            <person name="Schmutz J."/>
            <person name="Baker S.E."/>
            <person name="Ciuffetti L.M."/>
            <person name="Grigoriev I.V."/>
            <person name="Zhong S."/>
            <person name="Turgeon B.G."/>
        </authorList>
    </citation>
    <scope>NUCLEOTIDE SEQUENCE [LARGE SCALE GENOMIC DNA]</scope>
    <source>
        <strain evidence="3">C5 / ATCC 48332 / race O</strain>
    </source>
</reference>
<proteinExistence type="predicted"/>
<protein>
    <submittedName>
        <fullName evidence="2">Uncharacterized protein</fullName>
    </submittedName>
</protein>
<dbReference type="HOGENOM" id="CLU_1384040_0_0_1"/>
<feature type="compositionally biased region" description="Acidic residues" evidence="1">
    <location>
        <begin position="172"/>
        <end position="197"/>
    </location>
</feature>
<dbReference type="Proteomes" id="UP000016936">
    <property type="component" value="Unassembled WGS sequence"/>
</dbReference>
<evidence type="ECO:0000313" key="3">
    <source>
        <dbReference type="Proteomes" id="UP000016936"/>
    </source>
</evidence>
<accession>M2UF92</accession>
<organism evidence="2 3">
    <name type="scientific">Cochliobolus heterostrophus (strain C5 / ATCC 48332 / race O)</name>
    <name type="common">Southern corn leaf blight fungus</name>
    <name type="synonym">Bipolaris maydis</name>
    <dbReference type="NCBI Taxonomy" id="701091"/>
    <lineage>
        <taxon>Eukaryota</taxon>
        <taxon>Fungi</taxon>
        <taxon>Dikarya</taxon>
        <taxon>Ascomycota</taxon>
        <taxon>Pezizomycotina</taxon>
        <taxon>Dothideomycetes</taxon>
        <taxon>Pleosporomycetidae</taxon>
        <taxon>Pleosporales</taxon>
        <taxon>Pleosporineae</taxon>
        <taxon>Pleosporaceae</taxon>
        <taxon>Bipolaris</taxon>
    </lineage>
</organism>
<reference evidence="2 3" key="1">
    <citation type="journal article" date="2012" name="PLoS Pathog.">
        <title>Diverse lifestyles and strategies of plant pathogenesis encoded in the genomes of eighteen Dothideomycetes fungi.</title>
        <authorList>
            <person name="Ohm R.A."/>
            <person name="Feau N."/>
            <person name="Henrissat B."/>
            <person name="Schoch C.L."/>
            <person name="Horwitz B.A."/>
            <person name="Barry K.W."/>
            <person name="Condon B.J."/>
            <person name="Copeland A.C."/>
            <person name="Dhillon B."/>
            <person name="Glaser F."/>
            <person name="Hesse C.N."/>
            <person name="Kosti I."/>
            <person name="LaButti K."/>
            <person name="Lindquist E.A."/>
            <person name="Lucas S."/>
            <person name="Salamov A.A."/>
            <person name="Bradshaw R.E."/>
            <person name="Ciuffetti L."/>
            <person name="Hamelin R.C."/>
            <person name="Kema G.H.J."/>
            <person name="Lawrence C."/>
            <person name="Scott J.A."/>
            <person name="Spatafora J.W."/>
            <person name="Turgeon B.G."/>
            <person name="de Wit P.J.G.M."/>
            <person name="Zhong S."/>
            <person name="Goodwin S.B."/>
            <person name="Grigoriev I.V."/>
        </authorList>
    </citation>
    <scope>NUCLEOTIDE SEQUENCE [LARGE SCALE GENOMIC DNA]</scope>
    <source>
        <strain evidence="3">C5 / ATCC 48332 / race O</strain>
    </source>
</reference>
<evidence type="ECO:0000256" key="1">
    <source>
        <dbReference type="SAM" id="MobiDB-lite"/>
    </source>
</evidence>
<feature type="region of interest" description="Disordered" evidence="1">
    <location>
        <begin position="153"/>
        <end position="197"/>
    </location>
</feature>
<dbReference type="OrthoDB" id="10426302at2759"/>
<evidence type="ECO:0000313" key="2">
    <source>
        <dbReference type="EMBL" id="EMD86577.1"/>
    </source>
</evidence>
<feature type="compositionally biased region" description="Basic and acidic residues" evidence="1">
    <location>
        <begin position="153"/>
        <end position="171"/>
    </location>
</feature>
<keyword evidence="3" id="KW-1185">Reference proteome</keyword>
<dbReference type="AlphaFoldDB" id="M2UF92"/>
<gene>
    <name evidence="2" type="ORF">COCHEDRAFT_1023830</name>
</gene>
<name>M2UF92_COCH5</name>